<evidence type="ECO:0000313" key="1">
    <source>
        <dbReference type="EMBL" id="KAG2276628.1"/>
    </source>
</evidence>
<keyword evidence="2" id="KW-1185">Reference proteome</keyword>
<evidence type="ECO:0000313" key="2">
    <source>
        <dbReference type="Proteomes" id="UP000886595"/>
    </source>
</evidence>
<comment type="caution">
    <text evidence="1">The sequence shown here is derived from an EMBL/GenBank/DDBJ whole genome shotgun (WGS) entry which is preliminary data.</text>
</comment>
<dbReference type="OrthoDB" id="10586033at2759"/>
<dbReference type="Proteomes" id="UP000886595">
    <property type="component" value="Unassembled WGS sequence"/>
</dbReference>
<protein>
    <submittedName>
        <fullName evidence="1">Uncharacterized protein</fullName>
    </submittedName>
</protein>
<organism evidence="1 2">
    <name type="scientific">Brassica carinata</name>
    <name type="common">Ethiopian mustard</name>
    <name type="synonym">Abyssinian cabbage</name>
    <dbReference type="NCBI Taxonomy" id="52824"/>
    <lineage>
        <taxon>Eukaryota</taxon>
        <taxon>Viridiplantae</taxon>
        <taxon>Streptophyta</taxon>
        <taxon>Embryophyta</taxon>
        <taxon>Tracheophyta</taxon>
        <taxon>Spermatophyta</taxon>
        <taxon>Magnoliopsida</taxon>
        <taxon>eudicotyledons</taxon>
        <taxon>Gunneridae</taxon>
        <taxon>Pentapetalae</taxon>
        <taxon>rosids</taxon>
        <taxon>malvids</taxon>
        <taxon>Brassicales</taxon>
        <taxon>Brassicaceae</taxon>
        <taxon>Brassiceae</taxon>
        <taxon>Brassica</taxon>
    </lineage>
</organism>
<accession>A0A8X7QW31</accession>
<name>A0A8X7QW31_BRACI</name>
<sequence>MKRDRLSLWLADEGAILSLFVAPRGNEARPLSLGGCRRGGKSLIIYLAVGLLVGKGRRSLSGWINWNRKVRFFLAVALVDGDIWLSVGGSPPRRRSSLSMPLRDSYSVSLGVGSRDLACNVTDFGLSFVSMYQCISVLACSVSRTLYSYYFIK</sequence>
<gene>
    <name evidence="1" type="ORF">Bca52824_059183</name>
</gene>
<proteinExistence type="predicted"/>
<dbReference type="AlphaFoldDB" id="A0A8X7QW31"/>
<reference evidence="1 2" key="1">
    <citation type="submission" date="2020-02" db="EMBL/GenBank/DDBJ databases">
        <authorList>
            <person name="Ma Q."/>
            <person name="Huang Y."/>
            <person name="Song X."/>
            <person name="Pei D."/>
        </authorList>
    </citation>
    <scope>NUCLEOTIDE SEQUENCE [LARGE SCALE GENOMIC DNA]</scope>
    <source>
        <strain evidence="1">Sxm20200214</strain>
        <tissue evidence="1">Leaf</tissue>
    </source>
</reference>
<dbReference type="EMBL" id="JAAMPC010000012">
    <property type="protein sequence ID" value="KAG2276628.1"/>
    <property type="molecule type" value="Genomic_DNA"/>
</dbReference>